<reference evidence="3" key="3">
    <citation type="submission" date="2025-09" db="UniProtKB">
        <authorList>
            <consortium name="Ensembl"/>
        </authorList>
    </citation>
    <scope>IDENTIFICATION</scope>
</reference>
<keyword evidence="1" id="KW-0812">Transmembrane</keyword>
<sequence>MKEEASKSPKCLLPRLQELLQNVKHFQKLKLPTDCPADGRTWVSFGQNCYHFLHGEEDVFKRYTIEKAKEMCKGFALLSVLSAEENDFIVDYSLKVWKGNIDVWLGMYFDSDDDEFKWNDESPLTFKNWEEGGVEEMPRIDTCVALHVASGKWENVSCSEQPENGVVCETAQNGSPVLSALVILSVIVILGISAVVWFLQQRHSSGSSLLASFEYHPPFRAPSADQTCLVEAEEIDETS</sequence>
<dbReference type="SMART" id="SM00034">
    <property type="entry name" value="CLECT"/>
    <property type="match status" value="1"/>
</dbReference>
<feature type="transmembrane region" description="Helical" evidence="1">
    <location>
        <begin position="177"/>
        <end position="199"/>
    </location>
</feature>
<name>A0A3B4ECK3_PYGNA</name>
<keyword evidence="1" id="KW-0472">Membrane</keyword>
<evidence type="ECO:0000256" key="1">
    <source>
        <dbReference type="SAM" id="Phobius"/>
    </source>
</evidence>
<dbReference type="STRING" id="42514.ENSPNAP00000034272"/>
<dbReference type="CDD" id="cd00037">
    <property type="entry name" value="CLECT"/>
    <property type="match status" value="1"/>
</dbReference>
<feature type="domain" description="C-type lectin" evidence="2">
    <location>
        <begin position="45"/>
        <end position="161"/>
    </location>
</feature>
<accession>A0A3B4ECK3</accession>
<gene>
    <name evidence="3" type="primary">CD302</name>
</gene>
<dbReference type="InterPro" id="IPR050111">
    <property type="entry name" value="C-type_lectin/snaclec_domain"/>
</dbReference>
<dbReference type="Gene3D" id="3.10.100.10">
    <property type="entry name" value="Mannose-Binding Protein A, subunit A"/>
    <property type="match status" value="1"/>
</dbReference>
<evidence type="ECO:0000313" key="3">
    <source>
        <dbReference type="Ensembl" id="ENSPNAP00000034272.2"/>
    </source>
</evidence>
<dbReference type="AlphaFoldDB" id="A0A3B4ECK3"/>
<dbReference type="InterPro" id="IPR016187">
    <property type="entry name" value="CTDL_fold"/>
</dbReference>
<dbReference type="InterPro" id="IPR016186">
    <property type="entry name" value="C-type_lectin-like/link_sf"/>
</dbReference>
<reference evidence="3 4" key="1">
    <citation type="submission" date="2020-10" db="EMBL/GenBank/DDBJ databases">
        <title>Pygocentrus nattereri (red-bellied piranha) genome, fPygNat1, primary haplotype.</title>
        <authorList>
            <person name="Myers G."/>
            <person name="Meyer A."/>
            <person name="Karagic N."/>
            <person name="Pippel M."/>
            <person name="Winkler S."/>
            <person name="Tracey A."/>
            <person name="Wood J."/>
            <person name="Formenti G."/>
            <person name="Howe K."/>
            <person name="Fedrigo O."/>
            <person name="Jarvis E.D."/>
        </authorList>
    </citation>
    <scope>NUCLEOTIDE SEQUENCE [LARGE SCALE GENOMIC DNA]</scope>
</reference>
<reference evidence="3" key="2">
    <citation type="submission" date="2025-08" db="UniProtKB">
        <authorList>
            <consortium name="Ensembl"/>
        </authorList>
    </citation>
    <scope>IDENTIFICATION</scope>
</reference>
<evidence type="ECO:0000259" key="2">
    <source>
        <dbReference type="PROSITE" id="PS50041"/>
    </source>
</evidence>
<keyword evidence="1" id="KW-1133">Transmembrane helix</keyword>
<keyword evidence="4" id="KW-1185">Reference proteome</keyword>
<dbReference type="PROSITE" id="PS50041">
    <property type="entry name" value="C_TYPE_LECTIN_2"/>
    <property type="match status" value="1"/>
</dbReference>
<dbReference type="SUPFAM" id="SSF56436">
    <property type="entry name" value="C-type lectin-like"/>
    <property type="match status" value="1"/>
</dbReference>
<dbReference type="PANTHER" id="PTHR22803">
    <property type="entry name" value="MANNOSE, PHOSPHOLIPASE, LECTIN RECEPTOR RELATED"/>
    <property type="match status" value="1"/>
</dbReference>
<dbReference type="Proteomes" id="UP001501920">
    <property type="component" value="Chromosome 6"/>
</dbReference>
<organism evidence="3 4">
    <name type="scientific">Pygocentrus nattereri</name>
    <name type="common">Red-bellied piranha</name>
    <dbReference type="NCBI Taxonomy" id="42514"/>
    <lineage>
        <taxon>Eukaryota</taxon>
        <taxon>Metazoa</taxon>
        <taxon>Chordata</taxon>
        <taxon>Craniata</taxon>
        <taxon>Vertebrata</taxon>
        <taxon>Euteleostomi</taxon>
        <taxon>Actinopterygii</taxon>
        <taxon>Neopterygii</taxon>
        <taxon>Teleostei</taxon>
        <taxon>Ostariophysi</taxon>
        <taxon>Characiformes</taxon>
        <taxon>Characoidei</taxon>
        <taxon>Pygocentrus</taxon>
    </lineage>
</organism>
<protein>
    <recommendedName>
        <fullName evidence="2">C-type lectin domain-containing protein</fullName>
    </recommendedName>
</protein>
<dbReference type="Pfam" id="PF00059">
    <property type="entry name" value="Lectin_C"/>
    <property type="match status" value="1"/>
</dbReference>
<evidence type="ECO:0000313" key="4">
    <source>
        <dbReference type="Proteomes" id="UP001501920"/>
    </source>
</evidence>
<dbReference type="InterPro" id="IPR001304">
    <property type="entry name" value="C-type_lectin-like"/>
</dbReference>
<proteinExistence type="predicted"/>
<dbReference type="Ensembl" id="ENSPNAT00000038443.2">
    <property type="protein sequence ID" value="ENSPNAP00000034272.2"/>
    <property type="gene ID" value="ENSPNAG00000023449.2"/>
</dbReference>
<dbReference type="GeneTree" id="ENSGT01150000286973"/>